<sequence>MPESTTTWSAVLRDREAAEALELVTALTGRPRRVPARVHPDLADGGPGLVLAFRQLDRCRPGEGWGGMAEGYLAATAEGAARLGGPDAAPGLFGGLAGLAFAAWALSPGAPSHSAAHEHVVERAAVRARALGADPHGPPARAFDVISGVTGTGAYLLCRHEEPAARAALCEVLTALVALSGADRAGTPHLFTPPEALNDPARRARSPHGAVDCGVAHGIAGPLALLSLALTEGVTVAGQRAAVARLAERLADHRSDDAQGPDWPALVPLPPPGGPTPARPAAAPASWCRGAPGIARALWHAGTALDDAPLRALAIQALKAVLRRPIRDGTGLCHGLAGLLQITVRFAHDTGDPELAGAAAALADASATRLRTSAAGPGFLDGAAGAVLAFLSAATDVPPDWDRVLLLS</sequence>
<dbReference type="GO" id="GO:0031179">
    <property type="term" value="P:peptide modification"/>
    <property type="evidence" value="ECO:0007669"/>
    <property type="project" value="InterPro"/>
</dbReference>
<feature type="binding site" evidence="1">
    <location>
        <position position="333"/>
    </location>
    <ligand>
        <name>Zn(2+)</name>
        <dbReference type="ChEBI" id="CHEBI:29105"/>
    </ligand>
</feature>
<keyword evidence="1" id="KW-0479">Metal-binding</keyword>
<dbReference type="SMART" id="SM01260">
    <property type="entry name" value="LANC_like"/>
    <property type="match status" value="1"/>
</dbReference>
<dbReference type="PRINTS" id="PR01955">
    <property type="entry name" value="LANCFRANKIA"/>
</dbReference>
<evidence type="ECO:0000313" key="2">
    <source>
        <dbReference type="EMBL" id="ARZ72018.1"/>
    </source>
</evidence>
<gene>
    <name evidence="2" type="ORF">SMD11_6442</name>
</gene>
<keyword evidence="1" id="KW-0862">Zinc</keyword>
<dbReference type="RefSeq" id="WP_159395417.1">
    <property type="nucleotide sequence ID" value="NZ_CP021744.1"/>
</dbReference>
<protein>
    <submittedName>
        <fullName evidence="2">Lanthionine synthetase</fullName>
    </submittedName>
</protein>
<dbReference type="InterPro" id="IPR007822">
    <property type="entry name" value="LANC-like"/>
</dbReference>
<dbReference type="Proteomes" id="UP000195755">
    <property type="component" value="Chromosome"/>
</dbReference>
<dbReference type="Pfam" id="PF05147">
    <property type="entry name" value="LANC_like"/>
    <property type="match status" value="1"/>
</dbReference>
<dbReference type="InterPro" id="IPR033889">
    <property type="entry name" value="LanC"/>
</dbReference>
<dbReference type="KEGG" id="salj:SMD11_6442"/>
<accession>A0A1Z2LCS4</accession>
<organism evidence="2 3">
    <name type="scientific">Streptomyces albireticuli</name>
    <dbReference type="NCBI Taxonomy" id="1940"/>
    <lineage>
        <taxon>Bacteria</taxon>
        <taxon>Bacillati</taxon>
        <taxon>Actinomycetota</taxon>
        <taxon>Actinomycetes</taxon>
        <taxon>Kitasatosporales</taxon>
        <taxon>Streptomycetaceae</taxon>
        <taxon>Streptomyces</taxon>
    </lineage>
</organism>
<feature type="binding site" evidence="1">
    <location>
        <position position="288"/>
    </location>
    <ligand>
        <name>Zn(2+)</name>
        <dbReference type="ChEBI" id="CHEBI:29105"/>
    </ligand>
</feature>
<evidence type="ECO:0000313" key="3">
    <source>
        <dbReference type="Proteomes" id="UP000195755"/>
    </source>
</evidence>
<dbReference type="OrthoDB" id="1882482at2"/>
<dbReference type="CDD" id="cd04793">
    <property type="entry name" value="LanC"/>
    <property type="match status" value="1"/>
</dbReference>
<dbReference type="EMBL" id="CP021744">
    <property type="protein sequence ID" value="ARZ72018.1"/>
    <property type="molecule type" value="Genomic_DNA"/>
</dbReference>
<dbReference type="PRINTS" id="PR01950">
    <property type="entry name" value="LANCSUPER"/>
</dbReference>
<dbReference type="GO" id="GO:0046872">
    <property type="term" value="F:metal ion binding"/>
    <property type="evidence" value="ECO:0007669"/>
    <property type="project" value="UniProtKB-KW"/>
</dbReference>
<dbReference type="Gene3D" id="1.50.10.20">
    <property type="match status" value="1"/>
</dbReference>
<reference evidence="2 3" key="1">
    <citation type="submission" date="2017-06" db="EMBL/GenBank/DDBJ databases">
        <title>Streptomyces albireticuli Genome sequencing and assembly.</title>
        <authorList>
            <person name="Wang Y."/>
            <person name="Du B."/>
            <person name="Ding Y."/>
            <person name="Liu H."/>
            <person name="Hou Q."/>
            <person name="Liu K."/>
            <person name="Yao L."/>
            <person name="Wang C."/>
        </authorList>
    </citation>
    <scope>NUCLEOTIDE SEQUENCE [LARGE SCALE GENOMIC DNA]</scope>
    <source>
        <strain evidence="2 3">MDJK11</strain>
    </source>
</reference>
<proteinExistence type="predicted"/>
<feature type="binding site" evidence="1">
    <location>
        <position position="334"/>
    </location>
    <ligand>
        <name>Zn(2+)</name>
        <dbReference type="ChEBI" id="CHEBI:29105"/>
    </ligand>
</feature>
<dbReference type="AlphaFoldDB" id="A0A1Z2LCS4"/>
<dbReference type="SUPFAM" id="SSF158745">
    <property type="entry name" value="LanC-like"/>
    <property type="match status" value="1"/>
</dbReference>
<evidence type="ECO:0000256" key="1">
    <source>
        <dbReference type="PIRSR" id="PIRSR607822-1"/>
    </source>
</evidence>
<name>A0A1Z2LCS4_9ACTN</name>